<evidence type="ECO:0000259" key="1">
    <source>
        <dbReference type="PROSITE" id="PS51782"/>
    </source>
</evidence>
<sequence>MDLFGRKQEEELVRMKVCIVQQGETLDDLAQRYDVTVQSILFSNELESNQNVHEGQVIYIPKAVAYKLTRTESRAYALLLFFKC</sequence>
<evidence type="ECO:0000313" key="3">
    <source>
        <dbReference type="Proteomes" id="UP000680045"/>
    </source>
</evidence>
<evidence type="ECO:0000313" key="2">
    <source>
        <dbReference type="EMBL" id="MBR8645984.1"/>
    </source>
</evidence>
<dbReference type="AlphaFoldDB" id="A0A941FKX1"/>
<name>A0A941FKX1_9BACI</name>
<feature type="domain" description="LysM" evidence="1">
    <location>
        <begin position="16"/>
        <end position="60"/>
    </location>
</feature>
<proteinExistence type="predicted"/>
<dbReference type="InterPro" id="IPR018392">
    <property type="entry name" value="LysM"/>
</dbReference>
<dbReference type="CDD" id="cd00118">
    <property type="entry name" value="LysM"/>
    <property type="match status" value="1"/>
</dbReference>
<reference evidence="2" key="1">
    <citation type="submission" date="2021-04" db="EMBL/GenBank/DDBJ databases">
        <title>Whole genome sequencing of Enterococci isolates from hospitalized patients.</title>
        <authorList>
            <person name="Ogoti B.M."/>
            <person name="Onyambu F.G."/>
        </authorList>
    </citation>
    <scope>NUCLEOTIDE SEQUENCE</scope>
    <source>
        <strain evidence="2">242</strain>
    </source>
</reference>
<dbReference type="Pfam" id="PF01476">
    <property type="entry name" value="LysM"/>
    <property type="match status" value="1"/>
</dbReference>
<dbReference type="PROSITE" id="PS51782">
    <property type="entry name" value="LYSM"/>
    <property type="match status" value="1"/>
</dbReference>
<comment type="caution">
    <text evidence="2">The sequence shown here is derived from an EMBL/GenBank/DDBJ whole genome shotgun (WGS) entry which is preliminary data.</text>
</comment>
<dbReference type="EMBL" id="JAGTPW010000061">
    <property type="protein sequence ID" value="MBR8645984.1"/>
    <property type="molecule type" value="Genomic_DNA"/>
</dbReference>
<accession>A0A941FKX1</accession>
<organism evidence="2 3">
    <name type="scientific">Peribacillus frigoritolerans</name>
    <dbReference type="NCBI Taxonomy" id="450367"/>
    <lineage>
        <taxon>Bacteria</taxon>
        <taxon>Bacillati</taxon>
        <taxon>Bacillota</taxon>
        <taxon>Bacilli</taxon>
        <taxon>Bacillales</taxon>
        <taxon>Bacillaceae</taxon>
        <taxon>Peribacillus</taxon>
    </lineage>
</organism>
<dbReference type="Proteomes" id="UP000680045">
    <property type="component" value="Unassembled WGS sequence"/>
</dbReference>
<dbReference type="SMART" id="SM00257">
    <property type="entry name" value="LysM"/>
    <property type="match status" value="1"/>
</dbReference>
<dbReference type="InterPro" id="IPR036779">
    <property type="entry name" value="LysM_dom_sf"/>
</dbReference>
<dbReference type="SUPFAM" id="SSF54106">
    <property type="entry name" value="LysM domain"/>
    <property type="match status" value="1"/>
</dbReference>
<protein>
    <submittedName>
        <fullName evidence="2">LysM peptidoglycan-binding domain-containing protein</fullName>
    </submittedName>
</protein>
<dbReference type="Gene3D" id="3.10.350.10">
    <property type="entry name" value="LysM domain"/>
    <property type="match status" value="1"/>
</dbReference>
<gene>
    <name evidence="2" type="ORF">KEH51_24850</name>
</gene>